<evidence type="ECO:0000313" key="10">
    <source>
        <dbReference type="Proteomes" id="UP001157418"/>
    </source>
</evidence>
<dbReference type="GO" id="GO:0016020">
    <property type="term" value="C:membrane"/>
    <property type="evidence" value="ECO:0007669"/>
    <property type="project" value="UniProtKB-SubCell"/>
</dbReference>
<dbReference type="AlphaFoldDB" id="A0AAU9MNL5"/>
<dbReference type="Pfam" id="PF03094">
    <property type="entry name" value="Mlo"/>
    <property type="match status" value="1"/>
</dbReference>
<evidence type="ECO:0000256" key="6">
    <source>
        <dbReference type="ARBA" id="ARBA00023136"/>
    </source>
</evidence>
<dbReference type="PANTHER" id="PTHR31942">
    <property type="entry name" value="MLO-LIKE PROTEIN 1"/>
    <property type="match status" value="1"/>
</dbReference>
<feature type="transmembrane region" description="Helical" evidence="8">
    <location>
        <begin position="162"/>
        <end position="181"/>
    </location>
</feature>
<comment type="caution">
    <text evidence="9">The sequence shown here is derived from an EMBL/GenBank/DDBJ whole genome shotgun (WGS) entry which is preliminary data.</text>
</comment>
<dbReference type="InterPro" id="IPR004326">
    <property type="entry name" value="Mlo"/>
</dbReference>
<evidence type="ECO:0000256" key="1">
    <source>
        <dbReference type="ARBA" id="ARBA00004141"/>
    </source>
</evidence>
<keyword evidence="6 8" id="KW-0472">Membrane</keyword>
<dbReference type="PANTHER" id="PTHR31942:SF77">
    <property type="entry name" value="MLO-LIKE PROTEIN 14"/>
    <property type="match status" value="1"/>
</dbReference>
<reference evidence="9 10" key="1">
    <citation type="submission" date="2022-01" db="EMBL/GenBank/DDBJ databases">
        <authorList>
            <person name="Xiong W."/>
            <person name="Schranz E."/>
        </authorList>
    </citation>
    <scope>NUCLEOTIDE SEQUENCE [LARGE SCALE GENOMIC DNA]</scope>
</reference>
<keyword evidence="10" id="KW-1185">Reference proteome</keyword>
<proteinExistence type="inferred from homology"/>
<evidence type="ECO:0000256" key="5">
    <source>
        <dbReference type="ARBA" id="ARBA00022989"/>
    </source>
</evidence>
<organism evidence="9 10">
    <name type="scientific">Lactuca virosa</name>
    <dbReference type="NCBI Taxonomy" id="75947"/>
    <lineage>
        <taxon>Eukaryota</taxon>
        <taxon>Viridiplantae</taxon>
        <taxon>Streptophyta</taxon>
        <taxon>Embryophyta</taxon>
        <taxon>Tracheophyta</taxon>
        <taxon>Spermatophyta</taxon>
        <taxon>Magnoliopsida</taxon>
        <taxon>eudicotyledons</taxon>
        <taxon>Gunneridae</taxon>
        <taxon>Pentapetalae</taxon>
        <taxon>asterids</taxon>
        <taxon>campanulids</taxon>
        <taxon>Asterales</taxon>
        <taxon>Asteraceae</taxon>
        <taxon>Cichorioideae</taxon>
        <taxon>Cichorieae</taxon>
        <taxon>Lactucinae</taxon>
        <taxon>Lactuca</taxon>
    </lineage>
</organism>
<dbReference type="EMBL" id="CAKMRJ010002223">
    <property type="protein sequence ID" value="CAH1427397.1"/>
    <property type="molecule type" value="Genomic_DNA"/>
</dbReference>
<gene>
    <name evidence="9" type="ORF">LVIROSA_LOCUS14405</name>
</gene>
<keyword evidence="4" id="KW-0611">Plant defense</keyword>
<dbReference type="GO" id="GO:0006952">
    <property type="term" value="P:defense response"/>
    <property type="evidence" value="ECO:0007669"/>
    <property type="project" value="UniProtKB-KW"/>
</dbReference>
<accession>A0AAU9MNL5</accession>
<keyword evidence="7" id="KW-0568">Pathogenesis-related protein</keyword>
<dbReference type="Proteomes" id="UP001157418">
    <property type="component" value="Unassembled WGS sequence"/>
</dbReference>
<evidence type="ECO:0000256" key="8">
    <source>
        <dbReference type="SAM" id="Phobius"/>
    </source>
</evidence>
<comment type="similarity">
    <text evidence="2">Belongs to the MLO family.</text>
</comment>
<name>A0AAU9MNL5_9ASTR</name>
<keyword evidence="5 8" id="KW-1133">Transmembrane helix</keyword>
<sequence length="199" mass="22942">MSAEVNWLLVNACWIKFNSIKPTIDGEAYEIEDASSFHMVLVQIPMCNEREVTDQFQLLVDFDVSINNQLPLLVDLLAAKEISRDETMRRQSTVVKFHSSNPLLTNGLVTWMICFFRQFGRSVVRAHYLTLGKAFIMNHNLTSKYDFHSYMIRSMEEEFQRIVGVSGPLWGFVVAFMLFNIKGLWANSYAAITPYHSMP</sequence>
<evidence type="ECO:0000256" key="4">
    <source>
        <dbReference type="ARBA" id="ARBA00022821"/>
    </source>
</evidence>
<comment type="subcellular location">
    <subcellularLocation>
        <location evidence="1">Membrane</location>
        <topology evidence="1">Multi-pass membrane protein</topology>
    </subcellularLocation>
</comment>
<evidence type="ECO:0000256" key="7">
    <source>
        <dbReference type="ARBA" id="ARBA00023265"/>
    </source>
</evidence>
<evidence type="ECO:0000313" key="9">
    <source>
        <dbReference type="EMBL" id="CAH1427397.1"/>
    </source>
</evidence>
<keyword evidence="3 8" id="KW-0812">Transmembrane</keyword>
<protein>
    <submittedName>
        <fullName evidence="9">Uncharacterized protein</fullName>
    </submittedName>
</protein>
<evidence type="ECO:0000256" key="3">
    <source>
        <dbReference type="ARBA" id="ARBA00022692"/>
    </source>
</evidence>
<evidence type="ECO:0000256" key="2">
    <source>
        <dbReference type="ARBA" id="ARBA00006574"/>
    </source>
</evidence>